<dbReference type="Proteomes" id="UP000192569">
    <property type="component" value="Chromosome I"/>
</dbReference>
<dbReference type="STRING" id="698762.SAMN00808754_1661"/>
<organism evidence="1 2">
    <name type="scientific">Thermanaeromonas toyohensis ToBE</name>
    <dbReference type="NCBI Taxonomy" id="698762"/>
    <lineage>
        <taxon>Bacteria</taxon>
        <taxon>Bacillati</taxon>
        <taxon>Bacillota</taxon>
        <taxon>Clostridia</taxon>
        <taxon>Neomoorellales</taxon>
        <taxon>Neomoorellaceae</taxon>
        <taxon>Thermanaeromonas</taxon>
    </lineage>
</organism>
<protein>
    <submittedName>
        <fullName evidence="1">Uncharacterized protein</fullName>
    </submittedName>
</protein>
<keyword evidence="2" id="KW-1185">Reference proteome</keyword>
<proteinExistence type="predicted"/>
<dbReference type="AlphaFoldDB" id="A0A1W1VTW9"/>
<dbReference type="RefSeq" id="WP_084665273.1">
    <property type="nucleotide sequence ID" value="NZ_LT838272.1"/>
</dbReference>
<reference evidence="1 2" key="1">
    <citation type="submission" date="2017-04" db="EMBL/GenBank/DDBJ databases">
        <authorList>
            <person name="Afonso C.L."/>
            <person name="Miller P.J."/>
            <person name="Scott M.A."/>
            <person name="Spackman E."/>
            <person name="Goraichik I."/>
            <person name="Dimitrov K.M."/>
            <person name="Suarez D.L."/>
            <person name="Swayne D.E."/>
        </authorList>
    </citation>
    <scope>NUCLEOTIDE SEQUENCE [LARGE SCALE GENOMIC DNA]</scope>
    <source>
        <strain evidence="1 2">ToBE</strain>
    </source>
</reference>
<evidence type="ECO:0000313" key="2">
    <source>
        <dbReference type="Proteomes" id="UP000192569"/>
    </source>
</evidence>
<accession>A0A1W1VTW9</accession>
<gene>
    <name evidence="1" type="ORF">SAMN00808754_1661</name>
</gene>
<evidence type="ECO:0000313" key="1">
    <source>
        <dbReference type="EMBL" id="SMB96807.1"/>
    </source>
</evidence>
<dbReference type="EMBL" id="LT838272">
    <property type="protein sequence ID" value="SMB96807.1"/>
    <property type="molecule type" value="Genomic_DNA"/>
</dbReference>
<sequence length="80" mass="9598">MNFAERAFCRFYRWANPDVTERELAYYLEYARQEFWRGIVEDDQLLKAYIALRLSFEQICAACQKGRAVLMQFWSSLKTA</sequence>
<name>A0A1W1VTW9_9FIRM</name>